<dbReference type="EMBL" id="CP097511">
    <property type="protein sequence ID" value="URE49694.1"/>
    <property type="molecule type" value="Genomic_DNA"/>
</dbReference>
<keyword evidence="1" id="KW-0430">Lectin</keyword>
<dbReference type="AlphaFoldDB" id="A0A9E7IDA1"/>
<evidence type="ECO:0000313" key="3">
    <source>
        <dbReference type="EMBL" id="URE49694.1"/>
    </source>
</evidence>
<dbReference type="Pfam" id="PF01419">
    <property type="entry name" value="Jacalin"/>
    <property type="match status" value="2"/>
</dbReference>
<reference evidence="3" key="1">
    <citation type="submission" date="2022-05" db="EMBL/GenBank/DDBJ databases">
        <title>The Musa troglodytarum L. genome provides insights into the mechanism of non-climacteric behaviour and enrichment of carotenoids.</title>
        <authorList>
            <person name="Wang J."/>
        </authorList>
    </citation>
    <scope>NUCLEOTIDE SEQUENCE</scope>
    <source>
        <tissue evidence="3">Leaf</tissue>
    </source>
</reference>
<dbReference type="InterPro" id="IPR036404">
    <property type="entry name" value="Jacalin-like_lectin_dom_sf"/>
</dbReference>
<dbReference type="GO" id="GO:0030246">
    <property type="term" value="F:carbohydrate binding"/>
    <property type="evidence" value="ECO:0007669"/>
    <property type="project" value="UniProtKB-KW"/>
</dbReference>
<proteinExistence type="predicted"/>
<feature type="domain" description="Jacalin-type lectin" evidence="2">
    <location>
        <begin position="229"/>
        <end position="367"/>
    </location>
</feature>
<evidence type="ECO:0000256" key="1">
    <source>
        <dbReference type="ARBA" id="ARBA00022734"/>
    </source>
</evidence>
<feature type="domain" description="Jacalin-type lectin" evidence="2">
    <location>
        <begin position="53"/>
        <end position="196"/>
    </location>
</feature>
<accession>A0A9E7IDA1</accession>
<keyword evidence="4" id="KW-1185">Reference proteome</keyword>
<protein>
    <recommendedName>
        <fullName evidence="2">Jacalin-type lectin domain-containing protein</fullName>
    </recommendedName>
</protein>
<evidence type="ECO:0000259" key="2">
    <source>
        <dbReference type="PROSITE" id="PS51752"/>
    </source>
</evidence>
<dbReference type="PANTHER" id="PTHR46506">
    <property type="entry name" value="OS05G0143600 PROTEIN"/>
    <property type="match status" value="1"/>
</dbReference>
<gene>
    <name evidence="3" type="ORF">MUK42_33324</name>
</gene>
<dbReference type="SMART" id="SM00915">
    <property type="entry name" value="Jacalin"/>
    <property type="match status" value="2"/>
</dbReference>
<organism evidence="3 4">
    <name type="scientific">Musa troglodytarum</name>
    <name type="common">fe'i banana</name>
    <dbReference type="NCBI Taxonomy" id="320322"/>
    <lineage>
        <taxon>Eukaryota</taxon>
        <taxon>Viridiplantae</taxon>
        <taxon>Streptophyta</taxon>
        <taxon>Embryophyta</taxon>
        <taxon>Tracheophyta</taxon>
        <taxon>Spermatophyta</taxon>
        <taxon>Magnoliopsida</taxon>
        <taxon>Liliopsida</taxon>
        <taxon>Zingiberales</taxon>
        <taxon>Musaceae</taxon>
        <taxon>Musa</taxon>
    </lineage>
</organism>
<dbReference type="InterPro" id="IPR001229">
    <property type="entry name" value="Jacalin-like_lectin_dom"/>
</dbReference>
<dbReference type="Gene3D" id="2.100.10.30">
    <property type="entry name" value="Jacalin-like lectin domain"/>
    <property type="match status" value="2"/>
</dbReference>
<evidence type="ECO:0000313" key="4">
    <source>
        <dbReference type="Proteomes" id="UP001055439"/>
    </source>
</evidence>
<dbReference type="SUPFAM" id="SSF51101">
    <property type="entry name" value="Mannose-binding lectins"/>
    <property type="match status" value="2"/>
</dbReference>
<name>A0A9E7IDA1_9LILI</name>
<feature type="non-terminal residue" evidence="3">
    <location>
        <position position="1"/>
    </location>
</feature>
<dbReference type="PROSITE" id="PS51752">
    <property type="entry name" value="JACALIN_LECTIN"/>
    <property type="match status" value="2"/>
</dbReference>
<dbReference type="Proteomes" id="UP001055439">
    <property type="component" value="Chromosome 9"/>
</dbReference>
<sequence length="370" mass="39853">IDVYSTSQLVCETQATKKPRAVIINTPVPSHGGGRAIATHLLGKECFHIGSKVVKEGTWGGNAGNAFDTGRVDRFTKVKIYHGDVIYGLEITFVVGGKTQRPMVIGEKKRTSKEITLNEDEHFTSIKGYFKAIEGYDISITQLTLTTDKGRKVSAGIETGNSFSLALEKGGHIVSFFGLVGQPIVAVDAIGGKVVKEGPWGANVGKPFDTGIVDRFINVKIYHEDVGKVVKEGPWGGNAGKQFDTGSVDRFINVKIYYEDVVGGLKLTFQDGKIPPVLIGKKTPAFVEITLGEDEHFTSISGYFKSETDVDISQLTLTTDMNSSISAGKKTGKAFCLTLEKGDHIVGFFGRHQPNIAVDAIGVHCSLADP</sequence>